<feature type="domain" description="FAD dependent oxidoreductase" evidence="3">
    <location>
        <begin position="4"/>
        <end position="396"/>
    </location>
</feature>
<dbReference type="EC" id="1.5.3.1" evidence="4"/>
<evidence type="ECO:0000313" key="5">
    <source>
        <dbReference type="Proteomes" id="UP000339249"/>
    </source>
</evidence>
<dbReference type="GO" id="GO:0005886">
    <property type="term" value="C:plasma membrane"/>
    <property type="evidence" value="ECO:0007669"/>
    <property type="project" value="TreeGrafter"/>
</dbReference>
<dbReference type="AlphaFoldDB" id="A0A4U9CUV8"/>
<reference evidence="4 5" key="1">
    <citation type="submission" date="2019-04" db="EMBL/GenBank/DDBJ databases">
        <authorList>
            <consortium name="Pathogen Informatics"/>
        </authorList>
    </citation>
    <scope>NUCLEOTIDE SEQUENCE [LARGE SCALE GENOMIC DNA]</scope>
    <source>
        <strain evidence="4 5">NCTC9185</strain>
    </source>
</reference>
<dbReference type="SUPFAM" id="SSF54373">
    <property type="entry name" value="FAD-linked reductases, C-terminal domain"/>
    <property type="match status" value="1"/>
</dbReference>
<accession>A0A4U9CUV8</accession>
<evidence type="ECO:0000256" key="2">
    <source>
        <dbReference type="ARBA" id="ARBA00023002"/>
    </source>
</evidence>
<evidence type="ECO:0000313" key="4">
    <source>
        <dbReference type="EMBL" id="VTN09699.1"/>
    </source>
</evidence>
<dbReference type="Proteomes" id="UP000339249">
    <property type="component" value="Unassembled WGS sequence"/>
</dbReference>
<proteinExistence type="inferred from homology"/>
<keyword evidence="2 4" id="KW-0560">Oxidoreductase</keyword>
<dbReference type="SUPFAM" id="SSF51905">
    <property type="entry name" value="FAD/NAD(P)-binding domain"/>
    <property type="match status" value="1"/>
</dbReference>
<dbReference type="EMBL" id="CABDVU010000001">
    <property type="protein sequence ID" value="VTN09699.1"/>
    <property type="molecule type" value="Genomic_DNA"/>
</dbReference>
<sequence length="421" mass="45701">MKKRIVIIGGGVIGLATAYVFIKRGHEVQLLERNATPGLATSFANGGQLSYRYVAPLADRGVPLQGIKWMGRSDSPLNMRLRMSPDQWRWLLQFLRACNSRTNKVNGDHILRLSLLSRQVMQAWLNEDNLSDFHWRRCGKLVVHRREYDLNKAETGINPQYQRSLSGAECIELEPALKHIRASLCGGIYSPGDETADCHQFCLALLEKLNASAGFTLTSDCDVRHLNKKGGRIHSAETSRGTIVGDDFVVAAGNGSSPLLAGTGIHVPLCGLKGYSLTLPYPAQAGIAPDISVTDYGHKIVYARLGEQLRIAAMVDIGYDGDGLRPERIAALKKIVAGSFPELQGIEDAQAWSGMRPSTPAGPPLLGRAGYQNLWMNLGQGSLGFTLAAGSAAVLGALLDSENPAIALDGLTWKNQHEHYP</sequence>
<dbReference type="PANTHER" id="PTHR13847">
    <property type="entry name" value="SARCOSINE DEHYDROGENASE-RELATED"/>
    <property type="match status" value="1"/>
</dbReference>
<evidence type="ECO:0000256" key="1">
    <source>
        <dbReference type="ARBA" id="ARBA00009410"/>
    </source>
</evidence>
<dbReference type="NCBIfam" id="NF001933">
    <property type="entry name" value="PRK00711.1"/>
    <property type="match status" value="1"/>
</dbReference>
<dbReference type="Gene3D" id="3.50.50.60">
    <property type="entry name" value="FAD/NAD(P)-binding domain"/>
    <property type="match status" value="2"/>
</dbReference>
<dbReference type="GO" id="GO:0005737">
    <property type="term" value="C:cytoplasm"/>
    <property type="evidence" value="ECO:0007669"/>
    <property type="project" value="TreeGrafter"/>
</dbReference>
<protein>
    <submittedName>
        <fullName evidence="4">Sarcosine oxidase subunit beta</fullName>
        <ecNumber evidence="4">1.5.3.1</ecNumber>
    </submittedName>
</protein>
<dbReference type="PANTHER" id="PTHR13847:SF280">
    <property type="entry name" value="D-AMINO ACID DEHYDROGENASE"/>
    <property type="match status" value="1"/>
</dbReference>
<gene>
    <name evidence="4" type="primary">soxB</name>
    <name evidence="4" type="ORF">NCTC9185_01591</name>
</gene>
<dbReference type="GO" id="GO:0055130">
    <property type="term" value="P:D-alanine catabolic process"/>
    <property type="evidence" value="ECO:0007669"/>
    <property type="project" value="TreeGrafter"/>
</dbReference>
<organism evidence="4 5">
    <name type="scientific">Raoultella terrigena</name>
    <name type="common">Klebsiella terrigena</name>
    <dbReference type="NCBI Taxonomy" id="577"/>
    <lineage>
        <taxon>Bacteria</taxon>
        <taxon>Pseudomonadati</taxon>
        <taxon>Pseudomonadota</taxon>
        <taxon>Gammaproteobacteria</taxon>
        <taxon>Enterobacterales</taxon>
        <taxon>Enterobacteriaceae</taxon>
        <taxon>Klebsiella/Raoultella group</taxon>
        <taxon>Raoultella</taxon>
    </lineage>
</organism>
<dbReference type="InterPro" id="IPR036188">
    <property type="entry name" value="FAD/NAD-bd_sf"/>
</dbReference>
<dbReference type="Gene3D" id="3.30.9.10">
    <property type="entry name" value="D-Amino Acid Oxidase, subunit A, domain 2"/>
    <property type="match status" value="1"/>
</dbReference>
<dbReference type="GO" id="GO:0008718">
    <property type="term" value="F:D-amino-acid dehydrogenase activity"/>
    <property type="evidence" value="ECO:0007669"/>
    <property type="project" value="TreeGrafter"/>
</dbReference>
<evidence type="ECO:0000259" key="3">
    <source>
        <dbReference type="Pfam" id="PF01266"/>
    </source>
</evidence>
<dbReference type="GO" id="GO:0008115">
    <property type="term" value="F:sarcosine oxidase activity"/>
    <property type="evidence" value="ECO:0007669"/>
    <property type="project" value="UniProtKB-EC"/>
</dbReference>
<dbReference type="Pfam" id="PF01266">
    <property type="entry name" value="DAO"/>
    <property type="match status" value="1"/>
</dbReference>
<name>A0A4U9CUV8_RAOTE</name>
<comment type="similarity">
    <text evidence="1">Belongs to the DadA oxidoreductase family.</text>
</comment>
<dbReference type="InterPro" id="IPR006076">
    <property type="entry name" value="FAD-dep_OxRdtase"/>
</dbReference>